<dbReference type="SMART" id="SM01043">
    <property type="entry name" value="BTAD"/>
    <property type="match status" value="1"/>
</dbReference>
<evidence type="ECO:0000259" key="4">
    <source>
        <dbReference type="SMART" id="SM01043"/>
    </source>
</evidence>
<dbReference type="EMBL" id="RHHN01000018">
    <property type="protein sequence ID" value="RNB58295.1"/>
    <property type="molecule type" value="Genomic_DNA"/>
</dbReference>
<name>A0A3M8B638_9BACL</name>
<dbReference type="AlphaFoldDB" id="A0A3M8B638"/>
<dbReference type="InterPro" id="IPR011990">
    <property type="entry name" value="TPR-like_helical_dom_sf"/>
</dbReference>
<comment type="caution">
    <text evidence="6">The sequence shown here is derived from an EMBL/GenBank/DDBJ whole genome shotgun (WGS) entry which is preliminary data.</text>
</comment>
<evidence type="ECO:0000313" key="6">
    <source>
        <dbReference type="EMBL" id="RNB58295.1"/>
    </source>
</evidence>
<reference evidence="6 7" key="1">
    <citation type="submission" date="2018-10" db="EMBL/GenBank/DDBJ databases">
        <title>Phylogenomics of Brevibacillus.</title>
        <authorList>
            <person name="Dunlap C."/>
        </authorList>
    </citation>
    <scope>NUCLEOTIDE SEQUENCE [LARGE SCALE GENOMIC DNA]</scope>
    <source>
        <strain evidence="6 7">NRRL NRS 1219</strain>
    </source>
</reference>
<dbReference type="PANTHER" id="PTHR35807">
    <property type="entry name" value="TRANSCRIPTIONAL REGULATOR REDD-RELATED"/>
    <property type="match status" value="1"/>
</dbReference>
<dbReference type="RefSeq" id="WP_122952661.1">
    <property type="nucleotide sequence ID" value="NZ_BJOD01000012.1"/>
</dbReference>
<protein>
    <submittedName>
        <fullName evidence="6">ATP-dependent transcriptional regulator</fullName>
    </submittedName>
    <submittedName>
        <fullName evidence="5">Transcriptional activator</fullName>
    </submittedName>
</protein>
<evidence type="ECO:0000313" key="8">
    <source>
        <dbReference type="Proteomes" id="UP000317180"/>
    </source>
</evidence>
<dbReference type="Proteomes" id="UP000317180">
    <property type="component" value="Unassembled WGS sequence"/>
</dbReference>
<dbReference type="InterPro" id="IPR005158">
    <property type="entry name" value="BTAD"/>
</dbReference>
<dbReference type="Pfam" id="PF25873">
    <property type="entry name" value="WHD_MalT"/>
    <property type="match status" value="1"/>
</dbReference>
<proteinExistence type="predicted"/>
<dbReference type="PROSITE" id="PS50005">
    <property type="entry name" value="TPR"/>
    <property type="match status" value="1"/>
</dbReference>
<dbReference type="OrthoDB" id="1137593at2"/>
<dbReference type="InterPro" id="IPR016032">
    <property type="entry name" value="Sig_transdc_resp-reg_C-effctor"/>
</dbReference>
<dbReference type="InterPro" id="IPR036388">
    <property type="entry name" value="WH-like_DNA-bd_sf"/>
</dbReference>
<dbReference type="InterPro" id="IPR051677">
    <property type="entry name" value="AfsR-DnrI-RedD_regulator"/>
</dbReference>
<keyword evidence="8" id="KW-1185">Reference proteome</keyword>
<accession>A0A3M8B638</accession>
<feature type="domain" description="Bacterial transcriptional activator" evidence="4">
    <location>
        <begin position="930"/>
        <end position="1072"/>
    </location>
</feature>
<evidence type="ECO:0000313" key="5">
    <source>
        <dbReference type="EMBL" id="GED25297.1"/>
    </source>
</evidence>
<dbReference type="SUPFAM" id="SSF46894">
    <property type="entry name" value="C-terminal effector domain of the bipartite response regulators"/>
    <property type="match status" value="1"/>
</dbReference>
<dbReference type="GO" id="GO:0006355">
    <property type="term" value="P:regulation of DNA-templated transcription"/>
    <property type="evidence" value="ECO:0007669"/>
    <property type="project" value="InterPro"/>
</dbReference>
<dbReference type="PANTHER" id="PTHR35807:SF2">
    <property type="entry name" value="TRANSCRIPTIONAL ACTIVATOR DOMAIN"/>
    <property type="match status" value="1"/>
</dbReference>
<evidence type="ECO:0000313" key="7">
    <source>
        <dbReference type="Proteomes" id="UP000276178"/>
    </source>
</evidence>
<dbReference type="Proteomes" id="UP000276178">
    <property type="component" value="Unassembled WGS sequence"/>
</dbReference>
<organism evidence="6 7">
    <name type="scientific">Brevibacillus agri</name>
    <dbReference type="NCBI Taxonomy" id="51101"/>
    <lineage>
        <taxon>Bacteria</taxon>
        <taxon>Bacillati</taxon>
        <taxon>Bacillota</taxon>
        <taxon>Bacilli</taxon>
        <taxon>Bacillales</taxon>
        <taxon>Paenibacillaceae</taxon>
        <taxon>Brevibacillus</taxon>
    </lineage>
</organism>
<dbReference type="InterPro" id="IPR059106">
    <property type="entry name" value="WHD_MalT"/>
</dbReference>
<reference evidence="5 8" key="2">
    <citation type="submission" date="2019-06" db="EMBL/GenBank/DDBJ databases">
        <title>Whole genome shotgun sequence of Brevibacillus agri NBRC 15538.</title>
        <authorList>
            <person name="Hosoyama A."/>
            <person name="Uohara A."/>
            <person name="Ohji S."/>
            <person name="Ichikawa N."/>
        </authorList>
    </citation>
    <scope>NUCLEOTIDE SEQUENCE [LARGE SCALE GENOMIC DNA]</scope>
    <source>
        <strain evidence="5 8">NBRC 15538</strain>
    </source>
</reference>
<feature type="repeat" description="TPR" evidence="3">
    <location>
        <begin position="499"/>
        <end position="532"/>
    </location>
</feature>
<sequence>MSQFQVPISKITLPSQKPYVLRRPALARKLRLLAHAQLCLIHAGAGYGKTTSFATFLHDEARRASWYFITEEDAAVADFFWCLTESVRRVVPDFGQTLRELLQRQAQHSASSEQEREQATDGERLADLFAQECAQLPDDFVIVLDNYHRIASGSAADSFVSQLVELLPHKVKLAILTRVRPNWTQLELLTARGECLELATDDLAFTLEESEAFYSDQYDIALTDDEWKQVDEVTRGWVIALRSIGEKIARGFKLADSLHELSRLLHVLEADVWMGLDGNMQQFLMEAAALEAFTREDCLQVLGAGAEEKLQEARRSNLFLHVDERGMYFFHPLFQRLLSSKLASRQDIYRRVNQGAAVWYRRKGEEERAFERLRLIEQWDVLGAWLCLAAERFLSAGVLDGLYKWLALVPDSIKAQEHWLWFYQGEVERYRCLYAKAFASYEQFLAFCEEKHDQIGLCRGLEGKARVHLDSVQGVKAEELLKRAIQLLPPQEQESEMAPRLYRLLAEIYTNRGDSRQAAAWYEKSQELEQQTEVELESRLLFRTGRLQSSIQLLENKWQLEQTRHPTLTRSYRETSLLLSFVYALNGEWERGFEAAETAIQLGRAAHSPFVEANGYVRKAHAALISQGLPAEEIRQLYEKGLQMMEELQSTRGKSETLLGLTLFHASQKALDQALLYGRRGIHETEAMRDDWLGSLVRMAIGIAYAKYGKDSEALETFRDCSERLSHCGDSYHVAICQLWQSFLAYRSKQWELFVPAVTQALSLMQTGEYSFLLQRPTLLTPYDVQQLMPILLEAERRKVSPDYVSQLLNDLGLQNVTFHPGYTLRIQTLGAFRVWLGERELSEKAWQRGTAKLLFQLLLTKRHHLLAREEIMHRLWPDSVEEAAIRDFKVALNALNKALEPDRAARTDTFFIQRHGSSYGFNLASGYHLDVEEFEKLVTLGLAEQDERQAALLLEKGLGYYLGEYMPECRYEEWCVEERERLQALFLRGAERLAKIRLEQRQLEKAIRWCEAILRVDDCWEEAYRLLMTAYYEQNNRTQAIRWYKKCVAKLQEQLGVAPMPATEETYNRIREK</sequence>
<dbReference type="Gene3D" id="1.25.40.10">
    <property type="entry name" value="Tetratricopeptide repeat domain"/>
    <property type="match status" value="3"/>
</dbReference>
<dbReference type="GeneID" id="82812282"/>
<evidence type="ECO:0000256" key="3">
    <source>
        <dbReference type="PROSITE-ProRule" id="PRU00339"/>
    </source>
</evidence>
<dbReference type="Gene3D" id="1.10.10.10">
    <property type="entry name" value="Winged helix-like DNA-binding domain superfamily/Winged helix DNA-binding domain"/>
    <property type="match status" value="1"/>
</dbReference>
<dbReference type="Pfam" id="PF03704">
    <property type="entry name" value="BTAD"/>
    <property type="match status" value="1"/>
</dbReference>
<keyword evidence="2" id="KW-0804">Transcription</keyword>
<dbReference type="GO" id="GO:0003677">
    <property type="term" value="F:DNA binding"/>
    <property type="evidence" value="ECO:0007669"/>
    <property type="project" value="InterPro"/>
</dbReference>
<gene>
    <name evidence="5" type="ORF">BAG01nite_13990</name>
    <name evidence="6" type="ORF">EB820_06005</name>
</gene>
<dbReference type="EMBL" id="BJOD01000012">
    <property type="protein sequence ID" value="GED25297.1"/>
    <property type="molecule type" value="Genomic_DNA"/>
</dbReference>
<evidence type="ECO:0000256" key="2">
    <source>
        <dbReference type="ARBA" id="ARBA00023163"/>
    </source>
</evidence>
<evidence type="ECO:0000256" key="1">
    <source>
        <dbReference type="ARBA" id="ARBA00023015"/>
    </source>
</evidence>
<dbReference type="SUPFAM" id="SSF48452">
    <property type="entry name" value="TPR-like"/>
    <property type="match status" value="3"/>
</dbReference>
<dbReference type="InterPro" id="IPR019734">
    <property type="entry name" value="TPR_rpt"/>
</dbReference>
<keyword evidence="1" id="KW-0805">Transcription regulation</keyword>
<dbReference type="SMART" id="SM00028">
    <property type="entry name" value="TPR"/>
    <property type="match status" value="5"/>
</dbReference>
<keyword evidence="3" id="KW-0802">TPR repeat</keyword>